<protein>
    <submittedName>
        <fullName evidence="1">YfdX family protein</fullName>
    </submittedName>
</protein>
<accession>A0A7V6A5L4</accession>
<dbReference type="Gene3D" id="6.10.250.2140">
    <property type="match status" value="1"/>
</dbReference>
<organism evidence="1">
    <name type="scientific">Desulfobacca acetoxidans</name>
    <dbReference type="NCBI Taxonomy" id="60893"/>
    <lineage>
        <taxon>Bacteria</taxon>
        <taxon>Pseudomonadati</taxon>
        <taxon>Thermodesulfobacteriota</taxon>
        <taxon>Desulfobaccia</taxon>
        <taxon>Desulfobaccales</taxon>
        <taxon>Desulfobaccaceae</taxon>
        <taxon>Desulfobacca</taxon>
    </lineage>
</organism>
<name>A0A7V6A5L4_9BACT</name>
<sequence>MLFNLGLISRSGRVIMLFEIFRGGLSMVVKRLFTWVVLVVTVWFGFQMMGCTAFAATEAQPQNKADKILDKVSKEGNMAMRDVRWARVAIFDGQPQTAEKLLDSAKKNLDVTEKQAPHLLVALESTEKGAGVKPRANLIPIDAWMMLSEDFVPTPEKTAKIKEANEHLKKGEKGKALEILRAANIDVNITQVLMPLQATIKDVDKAMALLKENKYYEANLALKGAQDGLLYDTTAINEPIKPAKQEGTSRKK</sequence>
<reference evidence="1" key="1">
    <citation type="journal article" date="2020" name="mSystems">
        <title>Genome- and Community-Level Interaction Insights into Carbon Utilization and Element Cycling Functions of Hydrothermarchaeota in Hydrothermal Sediment.</title>
        <authorList>
            <person name="Zhou Z."/>
            <person name="Liu Y."/>
            <person name="Xu W."/>
            <person name="Pan J."/>
            <person name="Luo Z.H."/>
            <person name="Li M."/>
        </authorList>
    </citation>
    <scope>NUCLEOTIDE SEQUENCE [LARGE SCALE GENOMIC DNA]</scope>
    <source>
        <strain evidence="1">SpSt-767</strain>
    </source>
</reference>
<dbReference type="AlphaFoldDB" id="A0A7V6A5L4"/>
<dbReference type="EMBL" id="DTGR01000199">
    <property type="protein sequence ID" value="HHS30540.1"/>
    <property type="molecule type" value="Genomic_DNA"/>
</dbReference>
<evidence type="ECO:0000313" key="1">
    <source>
        <dbReference type="EMBL" id="HHS30540.1"/>
    </source>
</evidence>
<dbReference type="Pfam" id="PF10938">
    <property type="entry name" value="YfdX"/>
    <property type="match status" value="1"/>
</dbReference>
<comment type="caution">
    <text evidence="1">The sequence shown here is derived from an EMBL/GenBank/DDBJ whole genome shotgun (WGS) entry which is preliminary data.</text>
</comment>
<gene>
    <name evidence="1" type="ORF">ENV52_12670</name>
</gene>
<dbReference type="InterPro" id="IPR021236">
    <property type="entry name" value="Uncharacterised_YfdX"/>
</dbReference>
<dbReference type="Gene3D" id="1.20.120.1940">
    <property type="entry name" value="YfdX protein domain"/>
    <property type="match status" value="1"/>
</dbReference>
<proteinExistence type="predicted"/>